<dbReference type="SUPFAM" id="SSF158573">
    <property type="entry name" value="GINS helical bundle-like"/>
    <property type="match status" value="1"/>
</dbReference>
<evidence type="ECO:0000256" key="4">
    <source>
        <dbReference type="ARBA" id="ARBA00022705"/>
    </source>
</evidence>
<keyword evidence="5 6" id="KW-0539">Nucleus</keyword>
<comment type="subcellular location">
    <subcellularLocation>
        <location evidence="1 6">Nucleus</location>
    </subcellularLocation>
</comment>
<dbReference type="Proteomes" id="UP000266861">
    <property type="component" value="Unassembled WGS sequence"/>
</dbReference>
<evidence type="ECO:0000256" key="6">
    <source>
        <dbReference type="RuleBase" id="RU367161"/>
    </source>
</evidence>
<dbReference type="CDD" id="cd11713">
    <property type="entry name" value="GINS_A_psf3"/>
    <property type="match status" value="1"/>
</dbReference>
<feature type="domain" description="GINS subunit" evidence="7">
    <location>
        <begin position="69"/>
        <end position="163"/>
    </location>
</feature>
<keyword evidence="9" id="KW-1185">Reference proteome</keyword>
<dbReference type="OrthoDB" id="10251744at2759"/>
<evidence type="ECO:0000256" key="5">
    <source>
        <dbReference type="ARBA" id="ARBA00023242"/>
    </source>
</evidence>
<keyword evidence="4 6" id="KW-0235">DNA replication</keyword>
<dbReference type="SUPFAM" id="SSF160059">
    <property type="entry name" value="PriA/YqbF domain"/>
    <property type="match status" value="1"/>
</dbReference>
<dbReference type="PANTHER" id="PTHR22768:SF0">
    <property type="entry name" value="DNA REPLICATION COMPLEX GINS PROTEIN PSF3"/>
    <property type="match status" value="1"/>
</dbReference>
<accession>A0A397H6J3</accession>
<gene>
    <name evidence="8" type="ORF">Glove_386g48</name>
</gene>
<dbReference type="InterPro" id="IPR038437">
    <property type="entry name" value="GINS_Psf3_sf"/>
</dbReference>
<organism evidence="8 9">
    <name type="scientific">Diversispora epigaea</name>
    <dbReference type="NCBI Taxonomy" id="1348612"/>
    <lineage>
        <taxon>Eukaryota</taxon>
        <taxon>Fungi</taxon>
        <taxon>Fungi incertae sedis</taxon>
        <taxon>Mucoromycota</taxon>
        <taxon>Glomeromycotina</taxon>
        <taxon>Glomeromycetes</taxon>
        <taxon>Diversisporales</taxon>
        <taxon>Diversisporaceae</taxon>
        <taxon>Diversispora</taxon>
    </lineage>
</organism>
<evidence type="ECO:0000313" key="9">
    <source>
        <dbReference type="Proteomes" id="UP000266861"/>
    </source>
</evidence>
<reference evidence="8 9" key="1">
    <citation type="submission" date="2018-08" db="EMBL/GenBank/DDBJ databases">
        <title>Genome and evolution of the arbuscular mycorrhizal fungus Diversispora epigaea (formerly Glomus versiforme) and its bacterial endosymbionts.</title>
        <authorList>
            <person name="Sun X."/>
            <person name="Fei Z."/>
            <person name="Harrison M."/>
        </authorList>
    </citation>
    <scope>NUCLEOTIDE SEQUENCE [LARGE SCALE GENOMIC DNA]</scope>
    <source>
        <strain evidence="8 9">IT104</strain>
    </source>
</reference>
<evidence type="ECO:0000256" key="2">
    <source>
        <dbReference type="ARBA" id="ARBA00006343"/>
    </source>
</evidence>
<sequence length="170" mass="20141">MSEQKIQELLAKEQKVFVTIYQIIPGLEKFIGRSQLNNNSNGHRVELPFYLAAALDKRNLAKMERPKFLEVEIINALKVNPVNVNLHEICPQFYSFAIKYLETHEDSELVEVLVKSKRLRSLEIFDRAKRFDEDHMDFVDKLDEEERKIFEKQRAICEESFSNYVKDFLK</sequence>
<dbReference type="InterPro" id="IPR036224">
    <property type="entry name" value="GINS_bundle-like_dom_sf"/>
</dbReference>
<comment type="caution">
    <text evidence="8">The sequence shown here is derived from an EMBL/GenBank/DDBJ whole genome shotgun (WGS) entry which is preliminary data.</text>
</comment>
<evidence type="ECO:0000256" key="1">
    <source>
        <dbReference type="ARBA" id="ARBA00004123"/>
    </source>
</evidence>
<dbReference type="AlphaFoldDB" id="A0A397H6J3"/>
<protein>
    <recommendedName>
        <fullName evidence="3 6">DNA replication complex GINS protein PSF3</fullName>
    </recommendedName>
</protein>
<proteinExistence type="inferred from homology"/>
<dbReference type="GO" id="GO:1902975">
    <property type="term" value="P:mitotic DNA replication initiation"/>
    <property type="evidence" value="ECO:0007669"/>
    <property type="project" value="TreeGrafter"/>
</dbReference>
<dbReference type="InterPro" id="IPR010492">
    <property type="entry name" value="GINS_Psf3"/>
</dbReference>
<evidence type="ECO:0000313" key="8">
    <source>
        <dbReference type="EMBL" id="RHZ57528.1"/>
    </source>
</evidence>
<dbReference type="InterPro" id="IPR021151">
    <property type="entry name" value="GINS_A"/>
</dbReference>
<dbReference type="Gene3D" id="1.20.58.2050">
    <property type="match status" value="1"/>
</dbReference>
<evidence type="ECO:0000259" key="7">
    <source>
        <dbReference type="Pfam" id="PF05916"/>
    </source>
</evidence>
<dbReference type="GO" id="GO:0000811">
    <property type="term" value="C:GINS complex"/>
    <property type="evidence" value="ECO:0007669"/>
    <property type="project" value="UniProtKB-UniRule"/>
</dbReference>
<dbReference type="PANTHER" id="PTHR22768">
    <property type="entry name" value="DNA REPLICATION COMPLEX GINS PROTEIN PSF3"/>
    <property type="match status" value="1"/>
</dbReference>
<dbReference type="EMBL" id="PQFF01000346">
    <property type="protein sequence ID" value="RHZ57528.1"/>
    <property type="molecule type" value="Genomic_DNA"/>
</dbReference>
<comment type="subunit">
    <text evidence="6">Component of the GINS complex.</text>
</comment>
<evidence type="ECO:0000256" key="3">
    <source>
        <dbReference type="ARBA" id="ARBA00015140"/>
    </source>
</evidence>
<name>A0A397H6J3_9GLOM</name>
<comment type="similarity">
    <text evidence="2 6">Belongs to the GINS3/PSF3 family.</text>
</comment>
<comment type="function">
    <text evidence="6">The GINS complex plays an essential role in the initiation of DNA replication.</text>
</comment>
<dbReference type="Pfam" id="PF05916">
    <property type="entry name" value="Sld5"/>
    <property type="match status" value="1"/>
</dbReference>
<dbReference type="STRING" id="1348612.A0A397H6J3"/>